<dbReference type="InterPro" id="IPR018520">
    <property type="entry name" value="UPP_synth-like_CS"/>
</dbReference>
<dbReference type="AlphaFoldDB" id="A0A1J5TDV2"/>
<evidence type="ECO:0000256" key="4">
    <source>
        <dbReference type="ARBA" id="ARBA00022842"/>
    </source>
</evidence>
<dbReference type="CDD" id="cd00475">
    <property type="entry name" value="Cis_IPPS"/>
    <property type="match status" value="1"/>
</dbReference>
<dbReference type="GO" id="GO:0046872">
    <property type="term" value="F:metal ion binding"/>
    <property type="evidence" value="ECO:0007669"/>
    <property type="project" value="UniProtKB-KW"/>
</dbReference>
<dbReference type="NCBIfam" id="TIGR00055">
    <property type="entry name" value="uppS"/>
    <property type="match status" value="1"/>
</dbReference>
<keyword evidence="2 5" id="KW-0808">Transferase</keyword>
<dbReference type="FunFam" id="3.40.1180.10:FF:000003">
    <property type="entry name" value="Isoprenyl transferase 2"/>
    <property type="match status" value="1"/>
</dbReference>
<evidence type="ECO:0000256" key="3">
    <source>
        <dbReference type="ARBA" id="ARBA00022723"/>
    </source>
</evidence>
<proteinExistence type="inferred from homology"/>
<dbReference type="PANTHER" id="PTHR10291">
    <property type="entry name" value="DEHYDRODOLICHYL DIPHOSPHATE SYNTHASE FAMILY MEMBER"/>
    <property type="match status" value="1"/>
</dbReference>
<dbReference type="GO" id="GO:0045547">
    <property type="term" value="F:ditrans,polycis-polyprenyl diphosphate synthase [(2E,6E)-farnesyl diphosphate specific] activity"/>
    <property type="evidence" value="ECO:0007669"/>
    <property type="project" value="TreeGrafter"/>
</dbReference>
<dbReference type="SUPFAM" id="SSF64005">
    <property type="entry name" value="Undecaprenyl diphosphate synthase"/>
    <property type="match status" value="1"/>
</dbReference>
<organism evidence="5 6">
    <name type="scientific">Marine Group III euryarchaeote CG-Bathy1</name>
    <dbReference type="NCBI Taxonomy" id="1889001"/>
    <lineage>
        <taxon>Archaea</taxon>
        <taxon>Methanobacteriati</taxon>
        <taxon>Thermoplasmatota</taxon>
        <taxon>Thermoplasmata</taxon>
        <taxon>Candidatus Thermoprofundales</taxon>
    </lineage>
</organism>
<keyword evidence="4" id="KW-0460">Magnesium</keyword>
<evidence type="ECO:0000313" key="5">
    <source>
        <dbReference type="EMBL" id="OIR19105.1"/>
    </source>
</evidence>
<comment type="caution">
    <text evidence="5">The sequence shown here is derived from an EMBL/GenBank/DDBJ whole genome shotgun (WGS) entry which is preliminary data.</text>
</comment>
<feature type="non-terminal residue" evidence="5">
    <location>
        <position position="1"/>
    </location>
</feature>
<sequence length="226" mass="25844">GVIMDGNRRYAAQAGLFSAQGHILGKNSLEKLLDWCMDLDIRIVTVYAFSMENLNRDEKEVDTLMSLFNSSFKEISKDERVHKNKIKIKVIGSPEKLPKKVQNSILEAEEKTKDYSNFQLNIAVAYSGRQEIIHAVKTIVNKAVSGEIQTSDINSSLLSSHLYTGDLPDPDLILRTSGEERISNFLLWQIAYAELYFADVYWPALRKIDFLRAIRSFQLRKRRLGN</sequence>
<dbReference type="PROSITE" id="PS01066">
    <property type="entry name" value="UPP_SYNTHASE"/>
    <property type="match status" value="1"/>
</dbReference>
<dbReference type="Pfam" id="PF01255">
    <property type="entry name" value="Prenyltransf"/>
    <property type="match status" value="1"/>
</dbReference>
<name>A0A1J5TDV2_9ARCH</name>
<protein>
    <submittedName>
        <fullName evidence="5">Di-trans,poly-cis-decaprenylcistransferase</fullName>
    </submittedName>
</protein>
<evidence type="ECO:0000313" key="6">
    <source>
        <dbReference type="Proteomes" id="UP000183815"/>
    </source>
</evidence>
<dbReference type="InterPro" id="IPR001441">
    <property type="entry name" value="UPP_synth-like"/>
</dbReference>
<accession>A0A1J5TDV2</accession>
<dbReference type="GO" id="GO:0016094">
    <property type="term" value="P:polyprenol biosynthetic process"/>
    <property type="evidence" value="ECO:0007669"/>
    <property type="project" value="TreeGrafter"/>
</dbReference>
<dbReference type="Gene3D" id="3.40.1180.10">
    <property type="entry name" value="Decaprenyl diphosphate synthase-like"/>
    <property type="match status" value="1"/>
</dbReference>
<dbReference type="EMBL" id="MIYU01000005">
    <property type="protein sequence ID" value="OIR19105.1"/>
    <property type="molecule type" value="Genomic_DNA"/>
</dbReference>
<reference evidence="5 6" key="1">
    <citation type="submission" date="2016-08" db="EMBL/GenBank/DDBJ databases">
        <title>New Insights into Marine Group III Euryarchaeota, from dark to light.</title>
        <authorList>
            <person name="Haro-Moreno J.M."/>
            <person name="Rodriguez-Valera F."/>
            <person name="Lopez-Garcia P."/>
            <person name="Moreira D."/>
            <person name="Martin-Cuadrado A.B."/>
        </authorList>
    </citation>
    <scope>NUCLEOTIDE SEQUENCE [LARGE SCALE GENOMIC DNA]</scope>
    <source>
        <strain evidence="5">CG-Bathy1</strain>
    </source>
</reference>
<evidence type="ECO:0000256" key="2">
    <source>
        <dbReference type="ARBA" id="ARBA00022679"/>
    </source>
</evidence>
<dbReference type="InterPro" id="IPR036424">
    <property type="entry name" value="UPP_synth-like_sf"/>
</dbReference>
<dbReference type="Proteomes" id="UP000183815">
    <property type="component" value="Unassembled WGS sequence"/>
</dbReference>
<comment type="cofactor">
    <cofactor evidence="1">
        <name>Mg(2+)</name>
        <dbReference type="ChEBI" id="CHEBI:18420"/>
    </cofactor>
</comment>
<keyword evidence="3" id="KW-0479">Metal-binding</keyword>
<dbReference type="PANTHER" id="PTHR10291:SF43">
    <property type="entry name" value="DEHYDRODOLICHYL DIPHOSPHATE SYNTHASE COMPLEX SUBUNIT DHDDS"/>
    <property type="match status" value="1"/>
</dbReference>
<evidence type="ECO:0000256" key="1">
    <source>
        <dbReference type="ARBA" id="ARBA00001946"/>
    </source>
</evidence>
<dbReference type="HAMAP" id="MF_01139">
    <property type="entry name" value="ISPT"/>
    <property type="match status" value="1"/>
</dbReference>
<gene>
    <name evidence="5" type="ORF">BEU04_04355</name>
</gene>